<feature type="non-terminal residue" evidence="1">
    <location>
        <position position="1"/>
    </location>
</feature>
<keyword evidence="2" id="KW-1185">Reference proteome</keyword>
<reference evidence="1" key="1">
    <citation type="journal article" date="2023" name="IScience">
        <title>Live-bearing cockroach genome reveals convergent evolutionary mechanisms linked to viviparity in insects and beyond.</title>
        <authorList>
            <person name="Fouks B."/>
            <person name="Harrison M.C."/>
            <person name="Mikhailova A.A."/>
            <person name="Marchal E."/>
            <person name="English S."/>
            <person name="Carruthers M."/>
            <person name="Jennings E.C."/>
            <person name="Chiamaka E.L."/>
            <person name="Frigard R.A."/>
            <person name="Pippel M."/>
            <person name="Attardo G.M."/>
            <person name="Benoit J.B."/>
            <person name="Bornberg-Bauer E."/>
            <person name="Tobe S.S."/>
        </authorList>
    </citation>
    <scope>NUCLEOTIDE SEQUENCE</scope>
    <source>
        <strain evidence="1">Stay&amp;Tobe</strain>
    </source>
</reference>
<feature type="non-terminal residue" evidence="1">
    <location>
        <position position="65"/>
    </location>
</feature>
<evidence type="ECO:0000313" key="1">
    <source>
        <dbReference type="EMBL" id="KAJ9579221.1"/>
    </source>
</evidence>
<comment type="caution">
    <text evidence="1">The sequence shown here is derived from an EMBL/GenBank/DDBJ whole genome shotgun (WGS) entry which is preliminary data.</text>
</comment>
<evidence type="ECO:0000313" key="2">
    <source>
        <dbReference type="Proteomes" id="UP001233999"/>
    </source>
</evidence>
<sequence>KRIHLHMLYNITLLSVHFMALHMNCHRFLVIQSKVYYKQSNITTTCINSHIKNRLYRTIKLRTER</sequence>
<reference evidence="1" key="2">
    <citation type="submission" date="2023-05" db="EMBL/GenBank/DDBJ databases">
        <authorList>
            <person name="Fouks B."/>
        </authorList>
    </citation>
    <scope>NUCLEOTIDE SEQUENCE</scope>
    <source>
        <strain evidence="1">Stay&amp;Tobe</strain>
        <tissue evidence="1">Testes</tissue>
    </source>
</reference>
<organism evidence="1 2">
    <name type="scientific">Diploptera punctata</name>
    <name type="common">Pacific beetle cockroach</name>
    <dbReference type="NCBI Taxonomy" id="6984"/>
    <lineage>
        <taxon>Eukaryota</taxon>
        <taxon>Metazoa</taxon>
        <taxon>Ecdysozoa</taxon>
        <taxon>Arthropoda</taxon>
        <taxon>Hexapoda</taxon>
        <taxon>Insecta</taxon>
        <taxon>Pterygota</taxon>
        <taxon>Neoptera</taxon>
        <taxon>Polyneoptera</taxon>
        <taxon>Dictyoptera</taxon>
        <taxon>Blattodea</taxon>
        <taxon>Blaberoidea</taxon>
        <taxon>Blaberidae</taxon>
        <taxon>Diplopterinae</taxon>
        <taxon>Diploptera</taxon>
    </lineage>
</organism>
<protein>
    <submittedName>
        <fullName evidence="1">Uncharacterized protein</fullName>
    </submittedName>
</protein>
<name>A0AAD8E720_DIPPU</name>
<accession>A0AAD8E720</accession>
<gene>
    <name evidence="1" type="ORF">L9F63_024669</name>
</gene>
<dbReference type="Proteomes" id="UP001233999">
    <property type="component" value="Unassembled WGS sequence"/>
</dbReference>
<dbReference type="AlphaFoldDB" id="A0AAD8E720"/>
<dbReference type="EMBL" id="JASPKZ010008587">
    <property type="protein sequence ID" value="KAJ9579221.1"/>
    <property type="molecule type" value="Genomic_DNA"/>
</dbReference>
<proteinExistence type="predicted"/>